<dbReference type="Pfam" id="PF04229">
    <property type="entry name" value="GrpB"/>
    <property type="match status" value="1"/>
</dbReference>
<keyword evidence="1" id="KW-0472">Membrane</keyword>
<dbReference type="PANTHER" id="PTHR34822:SF1">
    <property type="entry name" value="GRPB FAMILY PROTEIN"/>
    <property type="match status" value="1"/>
</dbReference>
<feature type="transmembrane region" description="Helical" evidence="1">
    <location>
        <begin position="245"/>
        <end position="262"/>
    </location>
</feature>
<evidence type="ECO:0000256" key="1">
    <source>
        <dbReference type="SAM" id="Phobius"/>
    </source>
</evidence>
<dbReference type="InterPro" id="IPR043519">
    <property type="entry name" value="NT_sf"/>
</dbReference>
<feature type="transmembrane region" description="Helical" evidence="1">
    <location>
        <begin position="348"/>
        <end position="370"/>
    </location>
</feature>
<comment type="caution">
    <text evidence="2">The sequence shown here is derived from an EMBL/GenBank/DDBJ whole genome shotgun (WGS) entry which is preliminary data.</text>
</comment>
<accession>A0ABW0FQG3</accession>
<evidence type="ECO:0000313" key="3">
    <source>
        <dbReference type="Proteomes" id="UP001596152"/>
    </source>
</evidence>
<dbReference type="PANTHER" id="PTHR34822">
    <property type="entry name" value="GRPB DOMAIN PROTEIN (AFU_ORTHOLOGUE AFUA_1G01530)"/>
    <property type="match status" value="1"/>
</dbReference>
<dbReference type="Proteomes" id="UP001596152">
    <property type="component" value="Unassembled WGS sequence"/>
</dbReference>
<feature type="transmembrane region" description="Helical" evidence="1">
    <location>
        <begin position="218"/>
        <end position="239"/>
    </location>
</feature>
<dbReference type="SUPFAM" id="SSF81301">
    <property type="entry name" value="Nucleotidyltransferase"/>
    <property type="match status" value="1"/>
</dbReference>
<reference evidence="3" key="1">
    <citation type="journal article" date="2019" name="Int. J. Syst. Evol. Microbiol.">
        <title>The Global Catalogue of Microorganisms (GCM) 10K type strain sequencing project: providing services to taxonomists for standard genome sequencing and annotation.</title>
        <authorList>
            <consortium name="The Broad Institute Genomics Platform"/>
            <consortium name="The Broad Institute Genome Sequencing Center for Infectious Disease"/>
            <person name="Wu L."/>
            <person name="Ma J."/>
        </authorList>
    </citation>
    <scope>NUCLEOTIDE SEQUENCE [LARGE SCALE GENOMIC DNA]</scope>
    <source>
        <strain evidence="3">JCM 12125</strain>
    </source>
</reference>
<dbReference type="Gene3D" id="3.30.460.10">
    <property type="entry name" value="Beta Polymerase, domain 2"/>
    <property type="match status" value="1"/>
</dbReference>
<sequence length="473" mass="51713">MTTIHGLPKVLINAAGEAWRAISRPRELRQTPVALVNHDTGWSAAFMAEADRLKSDSQVQCFFDHVGSTAVADLPAKPIIDILVTLTDWQAADAVSRSLRNQGYRVEEKIGGADPRRFLTRTGTPDSPAFNLHLVPTDSEWGERMVAFRDALAHDEGLVQQYAALKTALAEKHAEDLPAYTSGKAMFVEGVLIEIADAFSNSSLLTHQRVELDRAQQLQVASLSTQFLVAVVAAGSVFFNDGPTLLTFAFVGFTLALAWFEIGRRGGRHRTAGNQARRAVLLASGLGQSVSPAQRLRIFDGFALSIRGRRLVREEDYFASRCRPGFQRAAELVEESAYWTGDLQKTSAGVVAAILVVIGLVLCAAAWRGVVDLTSDAQINAARVMIAALVFVLSSDVLGALLGHHQAAHAIAEIFRRIETTAARGYPEADVLLLMSDYNAAVESAPVVPPLVYRWRRRDLSRRWRAYLAAKRS</sequence>
<protein>
    <submittedName>
        <fullName evidence="2">GrpB family protein</fullName>
    </submittedName>
</protein>
<gene>
    <name evidence="2" type="ORF">ACFPIE_07565</name>
</gene>
<dbReference type="EMBL" id="JBHSLF010000014">
    <property type="protein sequence ID" value="MFC5343766.1"/>
    <property type="molecule type" value="Genomic_DNA"/>
</dbReference>
<dbReference type="RefSeq" id="WP_153921674.1">
    <property type="nucleotide sequence ID" value="NZ_JBHSLF010000014.1"/>
</dbReference>
<name>A0ABW0FQG3_9CAUL</name>
<dbReference type="InterPro" id="IPR007344">
    <property type="entry name" value="GrpB/CoaE"/>
</dbReference>
<keyword evidence="1" id="KW-1133">Transmembrane helix</keyword>
<keyword evidence="1" id="KW-0812">Transmembrane</keyword>
<evidence type="ECO:0000313" key="2">
    <source>
        <dbReference type="EMBL" id="MFC5343766.1"/>
    </source>
</evidence>
<proteinExistence type="predicted"/>
<keyword evidence="3" id="KW-1185">Reference proteome</keyword>
<feature type="transmembrane region" description="Helical" evidence="1">
    <location>
        <begin position="382"/>
        <end position="402"/>
    </location>
</feature>
<organism evidence="2 3">
    <name type="scientific">Brevundimonas staleyi</name>
    <dbReference type="NCBI Taxonomy" id="74326"/>
    <lineage>
        <taxon>Bacteria</taxon>
        <taxon>Pseudomonadati</taxon>
        <taxon>Pseudomonadota</taxon>
        <taxon>Alphaproteobacteria</taxon>
        <taxon>Caulobacterales</taxon>
        <taxon>Caulobacteraceae</taxon>
        <taxon>Brevundimonas</taxon>
    </lineage>
</organism>